<evidence type="ECO:0000256" key="1">
    <source>
        <dbReference type="SAM" id="MobiDB-lite"/>
    </source>
</evidence>
<gene>
    <name evidence="4" type="ORF">PGT21_033833</name>
    <name evidence="3" type="ORF">PGTUg99_035331</name>
</gene>
<evidence type="ECO:0000256" key="2">
    <source>
        <dbReference type="SAM" id="SignalP"/>
    </source>
</evidence>
<evidence type="ECO:0000313" key="6">
    <source>
        <dbReference type="Proteomes" id="UP000325313"/>
    </source>
</evidence>
<feature type="compositionally biased region" description="Polar residues" evidence="1">
    <location>
        <begin position="43"/>
        <end position="57"/>
    </location>
</feature>
<dbReference type="Proteomes" id="UP000324748">
    <property type="component" value="Unassembled WGS sequence"/>
</dbReference>
<keyword evidence="5" id="KW-1185">Reference proteome</keyword>
<dbReference type="AlphaFoldDB" id="A0A5B0MJU7"/>
<dbReference type="EMBL" id="VDEP01000471">
    <property type="protein sequence ID" value="KAA1076080.1"/>
    <property type="molecule type" value="Genomic_DNA"/>
</dbReference>
<feature type="region of interest" description="Disordered" evidence="1">
    <location>
        <begin position="39"/>
        <end position="80"/>
    </location>
</feature>
<name>A0A5B0MJU7_PUCGR</name>
<reference evidence="5 6" key="1">
    <citation type="submission" date="2019-05" db="EMBL/GenBank/DDBJ databases">
        <title>Emergence of the Ug99 lineage of the wheat stem rust pathogen through somatic hybridization.</title>
        <authorList>
            <person name="Li F."/>
            <person name="Upadhyaya N.M."/>
            <person name="Sperschneider J."/>
            <person name="Matny O."/>
            <person name="Nguyen-Phuc H."/>
            <person name="Mago R."/>
            <person name="Raley C."/>
            <person name="Miller M.E."/>
            <person name="Silverstein K.A.T."/>
            <person name="Henningsen E."/>
            <person name="Hirsch C.D."/>
            <person name="Visser B."/>
            <person name="Pretorius Z.A."/>
            <person name="Steffenson B.J."/>
            <person name="Schwessinger B."/>
            <person name="Dodds P.N."/>
            <person name="Figueroa M."/>
        </authorList>
    </citation>
    <scope>NUCLEOTIDE SEQUENCE [LARGE SCALE GENOMIC DNA]</scope>
    <source>
        <strain evidence="4">21-0</strain>
        <strain evidence="3 6">Ug99</strain>
    </source>
</reference>
<protein>
    <recommendedName>
        <fullName evidence="7">Secreted protein</fullName>
    </recommendedName>
</protein>
<dbReference type="Proteomes" id="UP000325313">
    <property type="component" value="Unassembled WGS sequence"/>
</dbReference>
<organism evidence="3 6">
    <name type="scientific">Puccinia graminis f. sp. tritici</name>
    <dbReference type="NCBI Taxonomy" id="56615"/>
    <lineage>
        <taxon>Eukaryota</taxon>
        <taxon>Fungi</taxon>
        <taxon>Dikarya</taxon>
        <taxon>Basidiomycota</taxon>
        <taxon>Pucciniomycotina</taxon>
        <taxon>Pucciniomycetes</taxon>
        <taxon>Pucciniales</taxon>
        <taxon>Pucciniaceae</taxon>
        <taxon>Puccinia</taxon>
    </lineage>
</organism>
<dbReference type="EMBL" id="VSWC01000092">
    <property type="protein sequence ID" value="KAA1091443.1"/>
    <property type="molecule type" value="Genomic_DNA"/>
</dbReference>
<evidence type="ECO:0000313" key="5">
    <source>
        <dbReference type="Proteomes" id="UP000324748"/>
    </source>
</evidence>
<feature type="chain" id="PRO_5036137245" description="Secreted protein" evidence="2">
    <location>
        <begin position="24"/>
        <end position="612"/>
    </location>
</feature>
<accession>A0A5B0MJU7</accession>
<comment type="caution">
    <text evidence="3">The sequence shown here is derived from an EMBL/GenBank/DDBJ whole genome shotgun (WGS) entry which is preliminary data.</text>
</comment>
<evidence type="ECO:0000313" key="3">
    <source>
        <dbReference type="EMBL" id="KAA1076080.1"/>
    </source>
</evidence>
<sequence>MKLLHINLPRLSLLLWCCTIILAPNILFDLNETPEESLVEASQPASHESIAGSSSNPIPVENSELSSRKRKLDQGQPVNSNASGKRAYLFHAADVLSSNRIGQDGPAIPDSIVVNNWVARSAMIRIITAMNDKAADQLIRDALNLIQPLGHVETNLTRRPKLANDLRRLYVIKSGQVVEAILRGYCDDFRERIHSKNLKAKTQAVSSKHESLPFGLAMRFDQKPGKVFRVLSARSGLKKTQTFWDLISLYKTLAISLYEEHNNILKRLRIPPFGMRMMQTNMLHWLMGEIFSPADGHPVIGTLEPDKYPNWFANIFPGTVGDTQAKLIRYFSQAPEEANADEIVSHLLDSYLFQTKSHYLSLSAFAKSIQQDPAEAERKLQFRREVEISSKITEKAEIAALKKVKMTVNHEDREMFDYFLEDFNARLPEAKLNRVETRRYHPDLPLAMYFDKKAPLGFQSLRILKAQADETKNESSAMLDSAETNKRFQKLARAVDYTHKKILMKLEIIQPDYNHKREEALAALIDAIVKPKLGLPIISDIQANNNIPPWEDIFYASSTLFGDTQLKLLTFFSEHPDIADTKGTSDFFLTGWYQDNHPGDFKELKKALKDLD</sequence>
<proteinExistence type="predicted"/>
<dbReference type="OrthoDB" id="2497137at2759"/>
<evidence type="ECO:0008006" key="7">
    <source>
        <dbReference type="Google" id="ProtNLM"/>
    </source>
</evidence>
<evidence type="ECO:0000313" key="4">
    <source>
        <dbReference type="EMBL" id="KAA1091443.1"/>
    </source>
</evidence>
<feature type="signal peptide" evidence="2">
    <location>
        <begin position="1"/>
        <end position="23"/>
    </location>
</feature>
<keyword evidence="2" id="KW-0732">Signal</keyword>